<dbReference type="NCBIfam" id="TIGR01315">
    <property type="entry name" value="5C_CHO_kinase"/>
    <property type="match status" value="1"/>
</dbReference>
<dbReference type="GO" id="GO:0005737">
    <property type="term" value="C:cytoplasm"/>
    <property type="evidence" value="ECO:0007669"/>
    <property type="project" value="TreeGrafter"/>
</dbReference>
<dbReference type="InterPro" id="IPR000577">
    <property type="entry name" value="Carb_kinase_FGGY"/>
</dbReference>
<evidence type="ECO:0000313" key="8">
    <source>
        <dbReference type="Proteomes" id="UP001458880"/>
    </source>
</evidence>
<evidence type="ECO:0000256" key="4">
    <source>
        <dbReference type="ARBA" id="ARBA00074355"/>
    </source>
</evidence>
<evidence type="ECO:0000313" key="7">
    <source>
        <dbReference type="EMBL" id="KAK9732336.1"/>
    </source>
</evidence>
<feature type="domain" description="Carbohydrate kinase FGGY N-terminal" evidence="5">
    <location>
        <begin position="3"/>
        <end position="173"/>
    </location>
</feature>
<proteinExistence type="inferred from homology"/>
<accession>A0AAW1LHV2</accession>
<comment type="caution">
    <text evidence="7">The sequence shown here is derived from an EMBL/GenBank/DDBJ whole genome shotgun (WGS) entry which is preliminary data.</text>
</comment>
<dbReference type="Gene3D" id="1.20.58.2240">
    <property type="match status" value="1"/>
</dbReference>
<name>A0AAW1LHV2_POPJA</name>
<dbReference type="PANTHER" id="PTHR43435">
    <property type="entry name" value="RIBULOKINASE"/>
    <property type="match status" value="1"/>
</dbReference>
<dbReference type="Pfam" id="PF00370">
    <property type="entry name" value="FGGY_N"/>
    <property type="match status" value="1"/>
</dbReference>
<dbReference type="PIRSF" id="PIRSF000538">
    <property type="entry name" value="GlpK"/>
    <property type="match status" value="1"/>
</dbReference>
<dbReference type="FunFam" id="3.30.420.40:FF:000101">
    <property type="entry name" value="FGGY carbohydrate kinase domain-containing protein"/>
    <property type="match status" value="1"/>
</dbReference>
<dbReference type="AlphaFoldDB" id="A0AAW1LHV2"/>
<evidence type="ECO:0000256" key="1">
    <source>
        <dbReference type="ARBA" id="ARBA00009156"/>
    </source>
</evidence>
<dbReference type="SUPFAM" id="SSF53067">
    <property type="entry name" value="Actin-like ATPase domain"/>
    <property type="match status" value="2"/>
</dbReference>
<dbReference type="GO" id="GO:0019321">
    <property type="term" value="P:pentose metabolic process"/>
    <property type="evidence" value="ECO:0007669"/>
    <property type="project" value="TreeGrafter"/>
</dbReference>
<evidence type="ECO:0000259" key="5">
    <source>
        <dbReference type="Pfam" id="PF00370"/>
    </source>
</evidence>
<protein>
    <recommendedName>
        <fullName evidence="4">FGGY carbohydrate kinase domain-containing protein</fullName>
    </recommendedName>
</protein>
<dbReference type="InterPro" id="IPR018484">
    <property type="entry name" value="FGGY_N"/>
</dbReference>
<reference evidence="7 8" key="1">
    <citation type="journal article" date="2024" name="BMC Genomics">
        <title>De novo assembly and annotation of Popillia japonica's genome with initial clues to its potential as an invasive pest.</title>
        <authorList>
            <person name="Cucini C."/>
            <person name="Boschi S."/>
            <person name="Funari R."/>
            <person name="Cardaioli E."/>
            <person name="Iannotti N."/>
            <person name="Marturano G."/>
            <person name="Paoli F."/>
            <person name="Bruttini M."/>
            <person name="Carapelli A."/>
            <person name="Frati F."/>
            <person name="Nardi F."/>
        </authorList>
    </citation>
    <scope>NUCLEOTIDE SEQUENCE [LARGE SCALE GENOMIC DNA]</scope>
    <source>
        <strain evidence="7">DMR45628</strain>
    </source>
</reference>
<organism evidence="7 8">
    <name type="scientific">Popillia japonica</name>
    <name type="common">Japanese beetle</name>
    <dbReference type="NCBI Taxonomy" id="7064"/>
    <lineage>
        <taxon>Eukaryota</taxon>
        <taxon>Metazoa</taxon>
        <taxon>Ecdysozoa</taxon>
        <taxon>Arthropoda</taxon>
        <taxon>Hexapoda</taxon>
        <taxon>Insecta</taxon>
        <taxon>Pterygota</taxon>
        <taxon>Neoptera</taxon>
        <taxon>Endopterygota</taxon>
        <taxon>Coleoptera</taxon>
        <taxon>Polyphaga</taxon>
        <taxon>Scarabaeiformia</taxon>
        <taxon>Scarabaeidae</taxon>
        <taxon>Rutelinae</taxon>
        <taxon>Popillia</taxon>
    </lineage>
</organism>
<comment type="similarity">
    <text evidence="1">Belongs to the FGGY kinase family.</text>
</comment>
<feature type="domain" description="Carbohydrate kinase FGGY C-terminal" evidence="6">
    <location>
        <begin position="276"/>
        <end position="485"/>
    </location>
</feature>
<keyword evidence="8" id="KW-1185">Reference proteome</keyword>
<dbReference type="EMBL" id="JASPKY010000120">
    <property type="protein sequence ID" value="KAK9732336.1"/>
    <property type="molecule type" value="Genomic_DNA"/>
</dbReference>
<dbReference type="GO" id="GO:0019150">
    <property type="term" value="F:D-ribulokinase activity"/>
    <property type="evidence" value="ECO:0007669"/>
    <property type="project" value="TreeGrafter"/>
</dbReference>
<gene>
    <name evidence="7" type="ORF">QE152_g12962</name>
</gene>
<dbReference type="InterPro" id="IPR006003">
    <property type="entry name" value="FGGY_RbtK-like"/>
</dbReference>
<keyword evidence="3 7" id="KW-0418">Kinase</keyword>
<evidence type="ECO:0000256" key="3">
    <source>
        <dbReference type="ARBA" id="ARBA00022777"/>
    </source>
</evidence>
<dbReference type="InterPro" id="IPR018485">
    <property type="entry name" value="FGGY_C"/>
</dbReference>
<dbReference type="Proteomes" id="UP001458880">
    <property type="component" value="Unassembled WGS sequence"/>
</dbReference>
<keyword evidence="2" id="KW-0808">Transferase</keyword>
<dbReference type="InterPro" id="IPR043129">
    <property type="entry name" value="ATPase_NBD"/>
</dbReference>
<sequence length="539" mass="59288">MAYFIGVDVGTGSTRAALISSEGKVVNICVKDIKTWNPQNDFYEQSSDDIWSACVYCIQTVTGNVTKNSIKGIGFDATCSLVVLDKKGQPLTVSPLGDNAQNVILWMDHRAGKEAEKINQLNNSVLKYVGGKISLEMETPKLLWLKNNLYEKCWINAGYFFDLPDFLTWKATGDDSRSLCSLVCKWTYEIDGWNEGYFREIGLEDLIANNFQKIGSRVQTPGAAIGRGLSEETARILGLLPGTPVGTSIIDAHAGGLGLIGCSIEGIPNDFSTKLSLICGTSTCHMAVSKDPIFTEGIWGPYFSAMVPGMWLNEGGQSATGKLIDHIIETHPVTPDIKRRIGKKHIQTYLAEFLEEMRRKQNLSSISLLTGDLHVWPDFHGNRSPLADPNLKGMISGLSLSSDEENLALLYLATLQALSYGTKHIVETLLKHGYKRIESVLICGGLSKNHLFIQTQADVLSIPVIVPNEKESVLLGAGILGACAAGYFKDMEDAIKSMGGSGEVVRPNQDIQDFHRRKYQVFLKMVAHQNEYKKIMNSQ</sequence>
<dbReference type="Gene3D" id="3.30.420.40">
    <property type="match status" value="1"/>
</dbReference>
<evidence type="ECO:0000259" key="6">
    <source>
        <dbReference type="Pfam" id="PF02782"/>
    </source>
</evidence>
<dbReference type="Pfam" id="PF02782">
    <property type="entry name" value="FGGY_C"/>
    <property type="match status" value="1"/>
</dbReference>
<evidence type="ECO:0000256" key="2">
    <source>
        <dbReference type="ARBA" id="ARBA00022679"/>
    </source>
</evidence>
<dbReference type="CDD" id="cd07782">
    <property type="entry name" value="ASKHA_NBD_FGGY_D-RBK"/>
    <property type="match status" value="1"/>
</dbReference>
<dbReference type="PANTHER" id="PTHR43435:SF4">
    <property type="entry name" value="FGGY CARBOHYDRATE KINASE DOMAIN-CONTAINING PROTEIN"/>
    <property type="match status" value="1"/>
</dbReference>